<dbReference type="EnsemblPlants" id="OB03G38670.1">
    <property type="protein sequence ID" value="OB03G38670.1"/>
    <property type="gene ID" value="OB03G38670"/>
</dbReference>
<evidence type="ECO:0000256" key="4">
    <source>
        <dbReference type="ARBA" id="ARBA00022679"/>
    </source>
</evidence>
<evidence type="ECO:0000256" key="7">
    <source>
        <dbReference type="SAM" id="MobiDB-lite"/>
    </source>
</evidence>
<dbReference type="InterPro" id="IPR042236">
    <property type="entry name" value="PI3K_accessory_sf"/>
</dbReference>
<evidence type="ECO:0000313" key="12">
    <source>
        <dbReference type="Proteomes" id="UP000006038"/>
    </source>
</evidence>
<dbReference type="PROSITE" id="PS50011">
    <property type="entry name" value="PROTEIN_KINASE_DOM"/>
    <property type="match status" value="2"/>
</dbReference>
<evidence type="ECO:0000259" key="10">
    <source>
        <dbReference type="PROSITE" id="PS51545"/>
    </source>
</evidence>
<dbReference type="GO" id="GO:0005737">
    <property type="term" value="C:cytoplasm"/>
    <property type="evidence" value="ECO:0007669"/>
    <property type="project" value="TreeGrafter"/>
</dbReference>
<dbReference type="InterPro" id="IPR000719">
    <property type="entry name" value="Prot_kinase_dom"/>
</dbReference>
<dbReference type="Gene3D" id="1.10.1070.11">
    <property type="entry name" value="Phosphatidylinositol 3-/4-kinase, catalytic domain"/>
    <property type="match status" value="1"/>
</dbReference>
<dbReference type="eggNOG" id="KOG0902">
    <property type="taxonomic scope" value="Eukaryota"/>
</dbReference>
<dbReference type="GO" id="GO:0005886">
    <property type="term" value="C:plasma membrane"/>
    <property type="evidence" value="ECO:0007669"/>
    <property type="project" value="TreeGrafter"/>
</dbReference>
<evidence type="ECO:0000256" key="3">
    <source>
        <dbReference type="ARBA" id="ARBA00012169"/>
    </source>
</evidence>
<proteinExistence type="inferred from homology"/>
<dbReference type="InterPro" id="IPR015433">
    <property type="entry name" value="PI3/4_kinase"/>
</dbReference>
<protein>
    <recommendedName>
        <fullName evidence="3">1-phosphatidylinositol 4-kinase</fullName>
        <ecNumber evidence="3">2.7.1.67</ecNumber>
    </recommendedName>
</protein>
<feature type="domain" description="PIK helical" evidence="10">
    <location>
        <begin position="1742"/>
        <end position="1918"/>
    </location>
</feature>
<reference evidence="11" key="2">
    <citation type="submission" date="2013-04" db="UniProtKB">
        <authorList>
            <consortium name="EnsemblPlants"/>
        </authorList>
    </citation>
    <scope>IDENTIFICATION</scope>
</reference>
<evidence type="ECO:0000256" key="2">
    <source>
        <dbReference type="ARBA" id="ARBA00006209"/>
    </source>
</evidence>
<dbReference type="Pfam" id="PF00069">
    <property type="entry name" value="Pkinase"/>
    <property type="match status" value="2"/>
</dbReference>
<dbReference type="FunFam" id="1.10.1070.11:FF:000012">
    <property type="entry name" value="Phosphatidylinositol 4-kinase alpha 1"/>
    <property type="match status" value="1"/>
</dbReference>
<feature type="domain" description="Protein kinase" evidence="8">
    <location>
        <begin position="141"/>
        <end position="382"/>
    </location>
</feature>
<dbReference type="Gramene" id="OB03G38670.1">
    <property type="protein sequence ID" value="OB03G38670.1"/>
    <property type="gene ID" value="OB03G38670"/>
</dbReference>
<organism evidence="11">
    <name type="scientific">Oryza brachyantha</name>
    <name type="common">malo sina</name>
    <dbReference type="NCBI Taxonomy" id="4533"/>
    <lineage>
        <taxon>Eukaryota</taxon>
        <taxon>Viridiplantae</taxon>
        <taxon>Streptophyta</taxon>
        <taxon>Embryophyta</taxon>
        <taxon>Tracheophyta</taxon>
        <taxon>Spermatophyta</taxon>
        <taxon>Magnoliopsida</taxon>
        <taxon>Liliopsida</taxon>
        <taxon>Poales</taxon>
        <taxon>Poaceae</taxon>
        <taxon>BOP clade</taxon>
        <taxon>Oryzoideae</taxon>
        <taxon>Oryzeae</taxon>
        <taxon>Oryzinae</taxon>
        <taxon>Oryza</taxon>
    </lineage>
</organism>
<evidence type="ECO:0000259" key="8">
    <source>
        <dbReference type="PROSITE" id="PS50011"/>
    </source>
</evidence>
<dbReference type="Pfam" id="PF00454">
    <property type="entry name" value="PI3_PI4_kinase"/>
    <property type="match status" value="1"/>
</dbReference>
<feature type="region of interest" description="Disordered" evidence="7">
    <location>
        <begin position="44"/>
        <end position="98"/>
    </location>
</feature>
<dbReference type="InterPro" id="IPR008271">
    <property type="entry name" value="Ser/Thr_kinase_AS"/>
</dbReference>
<dbReference type="InterPro" id="IPR018936">
    <property type="entry name" value="PI3/4_kinase_CS"/>
</dbReference>
<dbReference type="GO" id="GO:0046854">
    <property type="term" value="P:phosphatidylinositol phosphate biosynthetic process"/>
    <property type="evidence" value="ECO:0007669"/>
    <property type="project" value="InterPro"/>
</dbReference>
<dbReference type="eggNOG" id="KOG0585">
    <property type="taxonomic scope" value="Eukaryota"/>
</dbReference>
<dbReference type="InterPro" id="IPR045495">
    <property type="entry name" value="PI4K_N"/>
</dbReference>
<dbReference type="GO" id="GO:0004672">
    <property type="term" value="F:protein kinase activity"/>
    <property type="evidence" value="ECO:0007669"/>
    <property type="project" value="InterPro"/>
</dbReference>
<name>J3LS41_ORYBR</name>
<comment type="subcellular location">
    <subcellularLocation>
        <location evidence="1">Membrane</location>
        <topology evidence="1">Peripheral membrane protein</topology>
    </subcellularLocation>
</comment>
<keyword evidence="12" id="KW-1185">Reference proteome</keyword>
<dbReference type="SMART" id="SM00220">
    <property type="entry name" value="S_TKc"/>
    <property type="match status" value="1"/>
</dbReference>
<dbReference type="CDD" id="cd14008">
    <property type="entry name" value="STKc_LKB1_CaMKK"/>
    <property type="match status" value="1"/>
</dbReference>
<dbReference type="SMART" id="SM00146">
    <property type="entry name" value="PI3Kc"/>
    <property type="match status" value="1"/>
</dbReference>
<dbReference type="InterPro" id="IPR011009">
    <property type="entry name" value="Kinase-like_dom_sf"/>
</dbReference>
<reference evidence="11" key="1">
    <citation type="journal article" date="2013" name="Nat. Commun.">
        <title>Whole-genome sequencing of Oryza brachyantha reveals mechanisms underlying Oryza genome evolution.</title>
        <authorList>
            <person name="Chen J."/>
            <person name="Huang Q."/>
            <person name="Gao D."/>
            <person name="Wang J."/>
            <person name="Lang Y."/>
            <person name="Liu T."/>
            <person name="Li B."/>
            <person name="Bai Z."/>
            <person name="Luis Goicoechea J."/>
            <person name="Liang C."/>
            <person name="Chen C."/>
            <person name="Zhang W."/>
            <person name="Sun S."/>
            <person name="Liao Y."/>
            <person name="Zhang X."/>
            <person name="Yang L."/>
            <person name="Song C."/>
            <person name="Wang M."/>
            <person name="Shi J."/>
            <person name="Liu G."/>
            <person name="Liu J."/>
            <person name="Zhou H."/>
            <person name="Zhou W."/>
            <person name="Yu Q."/>
            <person name="An N."/>
            <person name="Chen Y."/>
            <person name="Cai Q."/>
            <person name="Wang B."/>
            <person name="Liu B."/>
            <person name="Min J."/>
            <person name="Huang Y."/>
            <person name="Wu H."/>
            <person name="Li Z."/>
            <person name="Zhang Y."/>
            <person name="Yin Y."/>
            <person name="Song W."/>
            <person name="Jiang J."/>
            <person name="Jackson S.A."/>
            <person name="Wing R.A."/>
            <person name="Wang J."/>
            <person name="Chen M."/>
        </authorList>
    </citation>
    <scope>NUCLEOTIDE SEQUENCE [LARGE SCALE GENOMIC DNA]</scope>
    <source>
        <strain evidence="11">cv. IRGC 101232</strain>
    </source>
</reference>
<comment type="similarity">
    <text evidence="2">Belongs to the PI3/PI4-kinase family. Type III PI4K subfamily.</text>
</comment>
<feature type="region of interest" description="Disordered" evidence="7">
    <location>
        <begin position="407"/>
        <end position="428"/>
    </location>
</feature>
<dbReference type="PANTHER" id="PTHR10048:SF15">
    <property type="entry name" value="PHOSPHATIDYLINOSITOL 4-KINASE ALPHA"/>
    <property type="match status" value="1"/>
</dbReference>
<feature type="domain" description="Protein kinase" evidence="8">
    <location>
        <begin position="509"/>
        <end position="834"/>
    </location>
</feature>
<dbReference type="Gene3D" id="1.10.510.10">
    <property type="entry name" value="Transferase(Phosphotransferase) domain 1"/>
    <property type="match status" value="2"/>
</dbReference>
<dbReference type="Pfam" id="PF00613">
    <property type="entry name" value="PI3Ka"/>
    <property type="match status" value="1"/>
</dbReference>
<evidence type="ECO:0000256" key="6">
    <source>
        <dbReference type="ARBA" id="ARBA00023136"/>
    </source>
</evidence>
<dbReference type="SMART" id="SM00145">
    <property type="entry name" value="PI3Ka"/>
    <property type="match status" value="1"/>
</dbReference>
<dbReference type="InterPro" id="IPR036940">
    <property type="entry name" value="PI3/4_kinase_cat_sf"/>
</dbReference>
<evidence type="ECO:0000313" key="11">
    <source>
        <dbReference type="EnsemblPlants" id="OB03G38670.1"/>
    </source>
</evidence>
<dbReference type="PROSITE" id="PS00108">
    <property type="entry name" value="PROTEIN_KINASE_ST"/>
    <property type="match status" value="1"/>
</dbReference>
<dbReference type="FunFam" id="1.10.510.10:FF:000582">
    <property type="entry name" value="Serine/threonine-protein kinase GRIK1 isoform A"/>
    <property type="match status" value="1"/>
</dbReference>
<dbReference type="STRING" id="4533.J3LS41"/>
<dbReference type="EC" id="2.7.1.67" evidence="3"/>
<evidence type="ECO:0000256" key="1">
    <source>
        <dbReference type="ARBA" id="ARBA00004170"/>
    </source>
</evidence>
<keyword evidence="4" id="KW-0808">Transferase</keyword>
<sequence length="2287" mass="254162">MADLTDIGCCSCFGFLRKPRVSVSRPQDVDGILSEDLLNHKSIEDPDGSFYTGDDPDRSFYDRDDLDRSFCNGDDPDRSFNDGDDPDHLYGSDDGQPRKRSEDIILARAQNGFACRESLVKETKKVFRSEDENGRKMVNQYVHLGKLGAGSYGKVVLNKSYMMKVRVVRSETAMTDVLREVSIMKMLDHPNIVNLIEVIDDPNADKFYMVLEYVEDKMICGDGLGEATSKSYLRDIISGLMYLHSHNIIHGDIKPDNLLVTSTGNVKIGDFSVSQVFEDDDDLLWRSPGTPVFTAPECCQGSAYHGRASDTWAVGVTLYYMISGHYPFLGDTLQETYDKIVNDPVQIPDNMNPQLADLLERLLCKDPANRITLQAVAEHPWVAGDQGPVVEYFCRCGFGRRKRADLPGDFAGSEEAPPKAKGKGEYAAGEENGGVREVVLKFEEEEVVALERKEVAFRLIVHMLGGEGGLEAEKVAKVRNSAARQVRSLSEFLKIRKRDWREQGAQLKTRINTKLLCCQAAVVVLVRSVSAMDADSKASKDMLQQTLAWFIEATKSCILSSWRKLKICEELFCTLLNGISQITVSRGGQLLPVLLIPLKPLVADMTGSSPGALFDAVVKLSCEIIEFGWTKDRALVDTFIMRLAAYVRERNDYEEEFPIGRMPLSPSRREFCHLHPENFLLLVADDELSFKAIEFGLSVFFRPGQVFTEIVGSPYYIAPEVLQKRYGPEADVWTTGVILYVLLSGVPPFWPGCKGVRESWSFYKPFSLYDMVDGKEKDAVPVMRLNVIRLLAELCVCLKKWEVVDMILPLFIEHLEEGDASSPSLLRLRLLDAISRVACLGFEKSYRESIVLMTRSYLDKVKAVGSAENNTMPSEATTERIETLPAGFLLVATNLTSTKLRSDYRHRLLSLCSDVGLAAESKSGRSGADLMGPLLPAVAEICSDFDPVSTVEPSLLKLFRNLWFYIVLFGLAPPIQSNQAPAKPVSTSLNTMESISAIALQAVAGPYMWNSQWCVAVQRIAQGTPPLVVSSVKWLEDELELNALHNPGSRRGSSNEKAAVGQRTALSAALGGRVEVAAMSTISGVKATYLLAVAFLEILRFSCNGGILSATSTLNKSNSAFSCVFEYLLTPNLTPAVSQCLTAVVHRAFETVLSWLEDRICDIGEGADIRESVTSVHACFLIKSMSQRDENVRDVSVKLLTQLKEKFPQILWNSSCLDLLLISVHNELTSGPVSDPAWVATVRSLYQKIAREWITSALSYAPCTTQGLIQENFCKPSGAQRSQHTADVVSLLSEIRICSGKNDWNGIRTANVPAVMDSAAAASGAKKEAPDITLEVLSTAVVTATVKCNHAGEIAGMRRLFSTMGGINTGMPPLGTQSAQPHQSFDEVFLSRFVRLLQDFVVTAEKNQIDNTVFRETCSQATALLLDHMVSESRANLDGFSQLIRLLCWCPAYICTPDAMETGIFIWTWLVSAAPSLGPLVLAELVDAWLWTIDTKRGLFASDMNYCGPDAKLRPHLIPGEPEAPPEKDPVEAIIAHRLWLGFFIDRFEVVRHDSIEQLLLLGRMLQGTMKSATHFSHHPAATGTFFTAMLLGLKFCSCQSQSNLQKCNMGLQLLEDRVYRAALGWFAYAPEWYESQNKSFAQREAQSVSIFVHCLQNERPSGSADPGSKLQGREGEVNMLDQIHPVWGSVDNYATAREKRKQLLLMLSQNEADRLEVWAQPINTKDASTFRGKISSDKWIDHARTAFAVDPRIALSMILRFPTNSALSSEITQLVQTHILELRTIPEALPFFITPKAVDENSSLLQQLPHWAPCSVTQALEFLTPPYKGHPRVMAYVLRVLETYPPETVTFFMPQLVQSLRYDEGKLVEGYLLGAARRSNIFAHILIWHLQGECVPEESGKEAVVPKATAFHSLLPAVREKIIDSFTPEARDMFEREFDFFDKVTSISGVLFPLPKEERRAGIKRELEKITVPGDDLYLPTATNKFVRGIQLDSGIPLQSAAKVPIMITFNVVDRDGNPNDVKPQACIFKVGDDCRQDVLALQVIALLRDIFQAVGLNLYLFPYGVLPTGPERGIIEVVPNTRSRNQMGETTDGGLLEIFQQDYGPVGSPSFEAAREMFMISSAGYAVASLLLQPKDRHNGNLLFDSHGRLVHIDFGFILEISPGGNMGFESAHFKLSHEMTQLLDPSGTMKSDTWNHFLRLCVKGYLAGRRHMNGIITTVQLMVDSGLPCFSRGDPIGNLRKRFHPEMNEREAANFMVRTCVDAYNKWTTAGYDLIQYLQQGIEK</sequence>
<dbReference type="SUPFAM" id="SSF48371">
    <property type="entry name" value="ARM repeat"/>
    <property type="match status" value="2"/>
</dbReference>
<dbReference type="Gene3D" id="3.30.1010.10">
    <property type="entry name" value="Phosphatidylinositol 3-kinase Catalytic Subunit, Chain A, domain 4"/>
    <property type="match status" value="1"/>
</dbReference>
<evidence type="ECO:0000259" key="9">
    <source>
        <dbReference type="PROSITE" id="PS50290"/>
    </source>
</evidence>
<dbReference type="FunFam" id="3.30.1010.10:FF:000012">
    <property type="entry name" value="Phosphatidylinositol 4-kinase alpha 1"/>
    <property type="match status" value="1"/>
</dbReference>
<dbReference type="CDD" id="cd05167">
    <property type="entry name" value="PI4Kc_III_alpha"/>
    <property type="match status" value="1"/>
</dbReference>
<dbReference type="SUPFAM" id="SSF56112">
    <property type="entry name" value="Protein kinase-like (PK-like)"/>
    <property type="match status" value="3"/>
</dbReference>
<dbReference type="eggNOG" id="KOG0032">
    <property type="taxonomic scope" value="Eukaryota"/>
</dbReference>
<dbReference type="InterPro" id="IPR000403">
    <property type="entry name" value="PI3/4_kinase_cat_dom"/>
</dbReference>
<dbReference type="FunFam" id="1.25.40.70:FF:000013">
    <property type="entry name" value="Phosphatidylinositol 4-kinase alpha 1"/>
    <property type="match status" value="1"/>
</dbReference>
<dbReference type="PROSITE" id="PS50290">
    <property type="entry name" value="PI3_4_KINASE_3"/>
    <property type="match status" value="1"/>
</dbReference>
<dbReference type="Pfam" id="PF19274">
    <property type="entry name" value="PI4K_N"/>
    <property type="match status" value="2"/>
</dbReference>
<feature type="compositionally biased region" description="Basic and acidic residues" evidence="7">
    <location>
        <begin position="75"/>
        <end position="98"/>
    </location>
</feature>
<dbReference type="InterPro" id="IPR016024">
    <property type="entry name" value="ARM-type_fold"/>
</dbReference>
<keyword evidence="6" id="KW-0472">Membrane</keyword>
<dbReference type="GO" id="GO:0048015">
    <property type="term" value="P:phosphatidylinositol-mediated signaling"/>
    <property type="evidence" value="ECO:0007669"/>
    <property type="project" value="TreeGrafter"/>
</dbReference>
<dbReference type="Gene3D" id="1.25.40.70">
    <property type="entry name" value="Phosphatidylinositol 3-kinase, accessory domain (PIK)"/>
    <property type="match status" value="1"/>
</dbReference>
<dbReference type="InterPro" id="IPR001263">
    <property type="entry name" value="PI3K_accessory_dom"/>
</dbReference>
<dbReference type="GO" id="GO:0004430">
    <property type="term" value="F:1-phosphatidylinositol 4-kinase activity"/>
    <property type="evidence" value="ECO:0007669"/>
    <property type="project" value="UniProtKB-EC"/>
</dbReference>
<keyword evidence="5" id="KW-0418">Kinase</keyword>
<dbReference type="GO" id="GO:0005524">
    <property type="term" value="F:ATP binding"/>
    <property type="evidence" value="ECO:0007669"/>
    <property type="project" value="InterPro"/>
</dbReference>
<dbReference type="PROSITE" id="PS00915">
    <property type="entry name" value="PI3_4_KINASE_1"/>
    <property type="match status" value="1"/>
</dbReference>
<accession>J3LS41</accession>
<dbReference type="PROSITE" id="PS51545">
    <property type="entry name" value="PIK_HELICAL"/>
    <property type="match status" value="1"/>
</dbReference>
<dbReference type="OMA" id="MSQRDEN"/>
<feature type="domain" description="PI3K/PI4K catalytic" evidence="9">
    <location>
        <begin position="1993"/>
        <end position="2271"/>
    </location>
</feature>
<dbReference type="HOGENOM" id="CLU_000893_2_1_1"/>
<dbReference type="PANTHER" id="PTHR10048">
    <property type="entry name" value="PHOSPHATIDYLINOSITOL KINASE"/>
    <property type="match status" value="1"/>
</dbReference>
<feature type="compositionally biased region" description="Basic and acidic residues" evidence="7">
    <location>
        <begin position="55"/>
        <end position="68"/>
    </location>
</feature>
<evidence type="ECO:0000256" key="5">
    <source>
        <dbReference type="ARBA" id="ARBA00022777"/>
    </source>
</evidence>
<dbReference type="Proteomes" id="UP000006038">
    <property type="component" value="Chromosome 3"/>
</dbReference>